<proteinExistence type="predicted"/>
<dbReference type="KEGG" id="vg:36842105"/>
<name>A0A2U7UB85_9VIRU</name>
<dbReference type="EMBL" id="MG011690">
    <property type="protein sequence ID" value="AVK75723.1"/>
    <property type="molecule type" value="Genomic_DNA"/>
</dbReference>
<sequence length="166" mass="18292">MQQIDTVPRTQHEHETVVEVFVPNLHLTAIRVCARADPARHSPLLADVDALRDVVSRGRYDHNGAAAAHALASLIRSHVIANDEVADEAASIMDRLATMLTSRGARIIGRDPTTVRCTRWWQRRQDWMDGVVVFGRSAHPPALSGMLFGKDYVACVHVVCAGARPQ</sequence>
<dbReference type="GeneID" id="36842105"/>
<accession>A0A2U7UB85</accession>
<dbReference type="RefSeq" id="YP_009481726.1">
    <property type="nucleotide sequence ID" value="NC_037666.1"/>
</dbReference>
<gene>
    <name evidence="1" type="ORF">pneo_cds_116</name>
</gene>
<evidence type="ECO:0000313" key="1">
    <source>
        <dbReference type="EMBL" id="AVK75723.1"/>
    </source>
</evidence>
<dbReference type="Proteomes" id="UP000249287">
    <property type="component" value="Segment"/>
</dbReference>
<reference evidence="1" key="1">
    <citation type="journal article" date="2018" name="Nat. Commun.">
        <title>Diversity and evolution of the emerging Pandoraviridae family.</title>
        <authorList>
            <person name="Legendre M."/>
            <person name="Fabre E."/>
            <person name="Poirot O."/>
            <person name="Jeudy S."/>
            <person name="Lartigue A."/>
            <person name="Alempic J.M."/>
            <person name="Beucher L."/>
            <person name="Philippe N."/>
            <person name="Bertaux L."/>
            <person name="Christo-Foroux E."/>
            <person name="Labadie K."/>
            <person name="Coute Y."/>
            <person name="Abergel C."/>
            <person name="Claverie J.M."/>
        </authorList>
    </citation>
    <scope>NUCLEOTIDE SEQUENCE [LARGE SCALE GENOMIC DNA]</scope>
    <source>
        <strain evidence="1">Neocaledonia</strain>
    </source>
</reference>
<protein>
    <submittedName>
        <fullName evidence="1">Uncharacterized protein</fullName>
    </submittedName>
</protein>
<organism evidence="1">
    <name type="scientific">Pandoravirus neocaledonia</name>
    <dbReference type="NCBI Taxonomy" id="2107708"/>
    <lineage>
        <taxon>Viruses</taxon>
        <taxon>Pandoravirus</taxon>
    </lineage>
</organism>